<gene>
    <name evidence="1" type="ORF">SR1949_01630</name>
</gene>
<reference evidence="2" key="1">
    <citation type="submission" date="2019-02" db="EMBL/GenBank/DDBJ databases">
        <title>Draft genome sequence of Sphaerospermopsis reniformis NIES-1949.</title>
        <authorList>
            <person name="Yamaguchi H."/>
            <person name="Suzuki S."/>
            <person name="Kawachi M."/>
        </authorList>
    </citation>
    <scope>NUCLEOTIDE SEQUENCE [LARGE SCALE GENOMIC DNA]</scope>
    <source>
        <strain evidence="2">NIES-1949</strain>
    </source>
</reference>
<name>A0A479ZV47_9CYAN</name>
<organism evidence="1 2">
    <name type="scientific">Sphaerospermopsis reniformis</name>
    <dbReference type="NCBI Taxonomy" id="531300"/>
    <lineage>
        <taxon>Bacteria</taxon>
        <taxon>Bacillati</taxon>
        <taxon>Cyanobacteriota</taxon>
        <taxon>Cyanophyceae</taxon>
        <taxon>Nostocales</taxon>
        <taxon>Aphanizomenonaceae</taxon>
        <taxon>Sphaerospermopsis</taxon>
    </lineage>
</organism>
<evidence type="ECO:0000313" key="2">
    <source>
        <dbReference type="Proteomes" id="UP000300142"/>
    </source>
</evidence>
<dbReference type="EMBL" id="BJCE01000003">
    <property type="protein sequence ID" value="GCL35071.1"/>
    <property type="molecule type" value="Genomic_DNA"/>
</dbReference>
<keyword evidence="2" id="KW-1185">Reference proteome</keyword>
<dbReference type="RefSeq" id="WP_096572995.1">
    <property type="nucleotide sequence ID" value="NZ_BJCE01000003.1"/>
</dbReference>
<comment type="caution">
    <text evidence="1">The sequence shown here is derived from an EMBL/GenBank/DDBJ whole genome shotgun (WGS) entry which is preliminary data.</text>
</comment>
<accession>A0A479ZV47</accession>
<protein>
    <submittedName>
        <fullName evidence="1">Uncharacterized protein</fullName>
    </submittedName>
</protein>
<proteinExistence type="predicted"/>
<dbReference type="Proteomes" id="UP000300142">
    <property type="component" value="Unassembled WGS sequence"/>
</dbReference>
<evidence type="ECO:0000313" key="1">
    <source>
        <dbReference type="EMBL" id="GCL35071.1"/>
    </source>
</evidence>
<dbReference type="AlphaFoldDB" id="A0A479ZV47"/>
<sequence>MAFSNFKTIGEVLTTFQVIYTEDNFISEIAFNITDYFREDLELMMRDAVVDNSEFAICENLIYPVLKEVWKIYRQHFILWSHQSLNYDEKLSGFPEYILAKRSPLGKVVFDKPYFILVEAKQDNFEAGWAQCLAEMIAAQRLNGEYQIIIWGIVSNGATWQFGKLENNKFTRNMTPFTIYELDKLFAAVNFIFKQSELQLNNLVRSAV</sequence>